<dbReference type="CDD" id="cd00616">
    <property type="entry name" value="AHBA_syn"/>
    <property type="match status" value="1"/>
</dbReference>
<protein>
    <submittedName>
        <fullName evidence="1">Unannotated protein</fullName>
    </submittedName>
</protein>
<gene>
    <name evidence="1" type="ORF">UFOPK3967_02105</name>
</gene>
<dbReference type="PIRSF" id="PIRSF000390">
    <property type="entry name" value="PLP_StrS"/>
    <property type="match status" value="1"/>
</dbReference>
<dbReference type="Pfam" id="PF01041">
    <property type="entry name" value="DegT_DnrJ_EryC1"/>
    <property type="match status" value="1"/>
</dbReference>
<dbReference type="InterPro" id="IPR000653">
    <property type="entry name" value="DegT/StrS_aminotransferase"/>
</dbReference>
<dbReference type="SUPFAM" id="SSF53383">
    <property type="entry name" value="PLP-dependent transferases"/>
    <property type="match status" value="1"/>
</dbReference>
<sequence length="375" mass="39947">MTRIHLSPPDIRPLERQMVLDAIDSGWVAPAGPDLARFEAEVAEVTGTKHAVALSSGTAGLHLALLELGVGPGDFVLVSTFTFAATANAVAYVGATPVFIDADAETWQLDPELLAAELEARAAAGTLPKAAIVVDLYGQCADYARIVPLLDLYGVALIEDAAEAVGATFTGRNAGSFGHCGVISFNGNKLITSGGGGMLVTDDALLAARVRHLSTQAREPVAHYEHIEIGYNYRLSNMLAALGRGQLASLTERIARRAEIEQRYRAALTERPGYSFMPVGPDRTVNHWLTVITIDPTLAGHDAEAVRVHLEGDDIESRPAWKPMHLQPVFADAPRRTNGVSENVFTTGLCLPSGSSMSDADLDRVVARLMTVTST</sequence>
<dbReference type="EMBL" id="CAFBOS010000147">
    <property type="protein sequence ID" value="CAB5008560.1"/>
    <property type="molecule type" value="Genomic_DNA"/>
</dbReference>
<reference evidence="1" key="1">
    <citation type="submission" date="2020-05" db="EMBL/GenBank/DDBJ databases">
        <authorList>
            <person name="Chiriac C."/>
            <person name="Salcher M."/>
            <person name="Ghai R."/>
            <person name="Kavagutti S V."/>
        </authorList>
    </citation>
    <scope>NUCLEOTIDE SEQUENCE</scope>
</reference>
<dbReference type="PANTHER" id="PTHR30244">
    <property type="entry name" value="TRANSAMINASE"/>
    <property type="match status" value="1"/>
</dbReference>
<dbReference type="InterPro" id="IPR015421">
    <property type="entry name" value="PyrdxlP-dep_Trfase_major"/>
</dbReference>
<dbReference type="GO" id="GO:0008483">
    <property type="term" value="F:transaminase activity"/>
    <property type="evidence" value="ECO:0007669"/>
    <property type="project" value="TreeGrafter"/>
</dbReference>
<dbReference type="GO" id="GO:0030170">
    <property type="term" value="F:pyridoxal phosphate binding"/>
    <property type="evidence" value="ECO:0007669"/>
    <property type="project" value="TreeGrafter"/>
</dbReference>
<name>A0A6J7PSQ9_9ZZZZ</name>
<dbReference type="Gene3D" id="3.40.640.10">
    <property type="entry name" value="Type I PLP-dependent aspartate aminotransferase-like (Major domain)"/>
    <property type="match status" value="1"/>
</dbReference>
<dbReference type="PANTHER" id="PTHR30244:SF34">
    <property type="entry name" value="DTDP-4-AMINO-4,6-DIDEOXYGALACTOSE TRANSAMINASE"/>
    <property type="match status" value="1"/>
</dbReference>
<dbReference type="InterPro" id="IPR015424">
    <property type="entry name" value="PyrdxlP-dep_Trfase"/>
</dbReference>
<accession>A0A6J7PSQ9</accession>
<organism evidence="1">
    <name type="scientific">freshwater metagenome</name>
    <dbReference type="NCBI Taxonomy" id="449393"/>
    <lineage>
        <taxon>unclassified sequences</taxon>
        <taxon>metagenomes</taxon>
        <taxon>ecological metagenomes</taxon>
    </lineage>
</organism>
<dbReference type="InterPro" id="IPR015422">
    <property type="entry name" value="PyrdxlP-dep_Trfase_small"/>
</dbReference>
<dbReference type="AlphaFoldDB" id="A0A6J7PSQ9"/>
<dbReference type="Gene3D" id="3.90.1150.10">
    <property type="entry name" value="Aspartate Aminotransferase, domain 1"/>
    <property type="match status" value="1"/>
</dbReference>
<proteinExistence type="predicted"/>
<evidence type="ECO:0000313" key="1">
    <source>
        <dbReference type="EMBL" id="CAB5008560.1"/>
    </source>
</evidence>
<dbReference type="GO" id="GO:0000271">
    <property type="term" value="P:polysaccharide biosynthetic process"/>
    <property type="evidence" value="ECO:0007669"/>
    <property type="project" value="TreeGrafter"/>
</dbReference>